<dbReference type="Pfam" id="PF05621">
    <property type="entry name" value="TniB"/>
    <property type="match status" value="1"/>
</dbReference>
<reference evidence="1" key="1">
    <citation type="submission" date="2016-04" db="EMBL/GenBank/DDBJ databases">
        <authorList>
            <person name="Nguyen H.D."/>
            <person name="Kesanakurti P."/>
            <person name="Cullis J."/>
            <person name="Levesque C.A."/>
            <person name="Hambleton S."/>
        </authorList>
    </citation>
    <scope>NUCLEOTIDE SEQUENCE</scope>
    <source>
        <strain evidence="1">DAOMC 238032</strain>
    </source>
</reference>
<sequence>MAQLRVRNDVIRQIFIHNPNHAPVFKALDGVIAMGAKGVYQTAVRNAAESYAGKSASADEFARIIEARQTFPSGTRPVVRVELEQACTSRRFWSAINAAYGDGFAAEKDEEKGRRSAYDNFEKHGTVIVILDEIQHAGYRTKGSSAATDVIKRFISDAQVGLGLFGNEDAIPLLQSNNQLSHRLQEPCDIKPLDLSQTSDQARFKKFAQKYDAALREKKLFPKSSNLDDPRTLHCLMAVSRGYLGRLVALLRVAAKHAYLRGADHIEVCDLSHATATWAVAQKLVDYNPFTYRLPRND</sequence>
<dbReference type="Proteomes" id="UP000077671">
    <property type="component" value="Unassembled WGS sequence"/>
</dbReference>
<dbReference type="InterPro" id="IPR008868">
    <property type="entry name" value="TniB"/>
</dbReference>
<reference evidence="1" key="2">
    <citation type="journal article" date="2019" name="IMA Fungus">
        <title>Genome sequencing and comparison of five Tilletia species to identify candidate genes for the detection of regulated species infecting wheat.</title>
        <authorList>
            <person name="Nguyen H.D.T."/>
            <person name="Sultana T."/>
            <person name="Kesanakurti P."/>
            <person name="Hambleton S."/>
        </authorList>
    </citation>
    <scope>NUCLEOTIDE SEQUENCE</scope>
    <source>
        <strain evidence="1">DAOMC 238032</strain>
    </source>
</reference>
<evidence type="ECO:0000313" key="2">
    <source>
        <dbReference type="Proteomes" id="UP000077671"/>
    </source>
</evidence>
<dbReference type="InterPro" id="IPR027417">
    <property type="entry name" value="P-loop_NTPase"/>
</dbReference>
<dbReference type="EMBL" id="LWDD02002439">
    <property type="protein sequence ID" value="KAE8240821.1"/>
    <property type="molecule type" value="Genomic_DNA"/>
</dbReference>
<comment type="caution">
    <text evidence="1">The sequence shown here is derived from an EMBL/GenBank/DDBJ whole genome shotgun (WGS) entry which is preliminary data.</text>
</comment>
<evidence type="ECO:0008006" key="3">
    <source>
        <dbReference type="Google" id="ProtNLM"/>
    </source>
</evidence>
<dbReference type="AlphaFoldDB" id="A0A8T8SIP3"/>
<gene>
    <name evidence="1" type="ORF">A4X03_0g8326</name>
</gene>
<accession>A0A8T8SIP3</accession>
<organism evidence="1 2">
    <name type="scientific">Tilletia caries</name>
    <name type="common">wheat bunt fungus</name>
    <dbReference type="NCBI Taxonomy" id="13290"/>
    <lineage>
        <taxon>Eukaryota</taxon>
        <taxon>Fungi</taxon>
        <taxon>Dikarya</taxon>
        <taxon>Basidiomycota</taxon>
        <taxon>Ustilaginomycotina</taxon>
        <taxon>Exobasidiomycetes</taxon>
        <taxon>Tilletiales</taxon>
        <taxon>Tilletiaceae</taxon>
        <taxon>Tilletia</taxon>
    </lineage>
</organism>
<dbReference type="Gene3D" id="3.40.50.300">
    <property type="entry name" value="P-loop containing nucleotide triphosphate hydrolases"/>
    <property type="match status" value="1"/>
</dbReference>
<name>A0A8T8SIP3_9BASI</name>
<evidence type="ECO:0000313" key="1">
    <source>
        <dbReference type="EMBL" id="KAE8240821.1"/>
    </source>
</evidence>
<protein>
    <recommendedName>
        <fullName evidence="3">AAA+ ATPase domain-containing protein</fullName>
    </recommendedName>
</protein>
<proteinExistence type="predicted"/>
<dbReference type="SUPFAM" id="SSF52540">
    <property type="entry name" value="P-loop containing nucleoside triphosphate hydrolases"/>
    <property type="match status" value="1"/>
</dbReference>